<gene>
    <name evidence="1" type="ORF">DXB65_14875</name>
</gene>
<dbReference type="CDD" id="cd13120">
    <property type="entry name" value="BF2867_like_N"/>
    <property type="match status" value="2"/>
</dbReference>
<evidence type="ECO:0000313" key="1">
    <source>
        <dbReference type="EMBL" id="RGN33768.1"/>
    </source>
</evidence>
<name>A0A3E5B828_9BACE</name>
<dbReference type="InterPro" id="IPR025049">
    <property type="entry name" value="Mfa-like_1"/>
</dbReference>
<dbReference type="Proteomes" id="UP000260983">
    <property type="component" value="Unassembled WGS sequence"/>
</dbReference>
<dbReference type="Gene3D" id="2.60.40.2620">
    <property type="entry name" value="Fimbrillin-like"/>
    <property type="match status" value="2"/>
</dbReference>
<evidence type="ECO:0000313" key="2">
    <source>
        <dbReference type="Proteomes" id="UP000260983"/>
    </source>
</evidence>
<dbReference type="InterPro" id="IPR042278">
    <property type="entry name" value="Mfa-like_1_N"/>
</dbReference>
<comment type="caution">
    <text evidence="1">The sequence shown here is derived from an EMBL/GenBank/DDBJ whole genome shotgun (WGS) entry which is preliminary data.</text>
</comment>
<dbReference type="EMBL" id="QSUL01000010">
    <property type="protein sequence ID" value="RGN33768.1"/>
    <property type="molecule type" value="Genomic_DNA"/>
</dbReference>
<proteinExistence type="predicted"/>
<dbReference type="Pfam" id="PF13149">
    <property type="entry name" value="Mfa_like_1"/>
    <property type="match status" value="2"/>
</dbReference>
<dbReference type="Gene3D" id="2.60.40.2630">
    <property type="match status" value="2"/>
</dbReference>
<dbReference type="AlphaFoldDB" id="A0A3E5B828"/>
<organism evidence="1 2">
    <name type="scientific">Bacteroides oleiciplenus</name>
    <dbReference type="NCBI Taxonomy" id="626931"/>
    <lineage>
        <taxon>Bacteria</taxon>
        <taxon>Pseudomonadati</taxon>
        <taxon>Bacteroidota</taxon>
        <taxon>Bacteroidia</taxon>
        <taxon>Bacteroidales</taxon>
        <taxon>Bacteroidaceae</taxon>
        <taxon>Bacteroides</taxon>
    </lineage>
</organism>
<reference evidence="1 2" key="1">
    <citation type="submission" date="2018-08" db="EMBL/GenBank/DDBJ databases">
        <title>A genome reference for cultivated species of the human gut microbiota.</title>
        <authorList>
            <person name="Zou Y."/>
            <person name="Xue W."/>
            <person name="Luo G."/>
        </authorList>
    </citation>
    <scope>NUCLEOTIDE SEQUENCE [LARGE SCALE GENOMIC DNA]</scope>
    <source>
        <strain evidence="1 2">OM05-15BH</strain>
    </source>
</reference>
<accession>A0A3E5B828</accession>
<dbReference type="RefSeq" id="WP_117724711.1">
    <property type="nucleotide sequence ID" value="NZ_QSUL01000010.1"/>
</dbReference>
<sequence length="548" mass="58148">MKRNYLHTVILGLPFLLLTGCSEGEPTEQAPNELVAVSLTVGINNLADTRVVNGKWEENDAIGLCMNFSGDTETANGVFNYNYKVIAASANGKLSPATATETAYFPADGSKVDFLAYHPYRAGSLTESFTLPVDVSLQPATDLLTARTNGHDRSLPAISLSFGHRLTKLVFTLKGSGIVSNDQLAGANLVIKGMSTKATCQLADGTITDAATPQDILVPLNAQGTAGEAIVLPRRAAQGISYVVTLADGNIYTAYMSASQELKAGTQNTFHLTLRPVPVTVSATVEPWKDGDESDLTSSVVVVTTSPETSAGIAGGTVMGIRGIGERGMDNAHYTYDGTDWQATVPLWWDTLGENADLYAWLPADEQNQPDGNHLLLWNIPTDQSEGYTVGDLLISHNVSNLPMGEPAALRFGHVLSSVTLELLPGIGFTADDLPRATLLLNAYPTQVTADIRTAALSNAETPADITPVKDGATFRVLLVPCTKAEGELMATVSLDGGIYPCRAKADGFSFLSGKHHTLRLTLNKTGVVMSGSVSPWEEGSDADFTIQ</sequence>
<dbReference type="CDD" id="cd13121">
    <property type="entry name" value="BF2867_like_C"/>
    <property type="match status" value="2"/>
</dbReference>
<dbReference type="PROSITE" id="PS51257">
    <property type="entry name" value="PROKAR_LIPOPROTEIN"/>
    <property type="match status" value="1"/>
</dbReference>
<protein>
    <submittedName>
        <fullName evidence="1">Fimbrillin family protein</fullName>
    </submittedName>
</protein>